<dbReference type="Pfam" id="PF00126">
    <property type="entry name" value="HTH_1"/>
    <property type="match status" value="1"/>
</dbReference>
<accession>A0ABN5X5L7</accession>
<evidence type="ECO:0000313" key="7">
    <source>
        <dbReference type="Proteomes" id="UP000289555"/>
    </source>
</evidence>
<dbReference type="InterPro" id="IPR005119">
    <property type="entry name" value="LysR_subst-bd"/>
</dbReference>
<evidence type="ECO:0000256" key="2">
    <source>
        <dbReference type="ARBA" id="ARBA00023015"/>
    </source>
</evidence>
<evidence type="ECO:0000256" key="4">
    <source>
        <dbReference type="ARBA" id="ARBA00023163"/>
    </source>
</evidence>
<evidence type="ECO:0000256" key="3">
    <source>
        <dbReference type="ARBA" id="ARBA00023125"/>
    </source>
</evidence>
<sequence>MIRELKTLIAVAQEGTFAAAGNKIGLTQAAVSAQMKRLEEALGIALFERKGRAAILTQRGQETLKQAHALLTLYSTLGDTTAGQPANQRVNIGAIASIQRSLLPDVLARFHHLYRECRTRVVPGLSMQLVNQVDAGELDMAVIIRPPFSLHSDLRWTPLAHEPFRLIVPHHIDGDQWQELITQQPFVRYDRASFGGRQVDRFLRDNHCNIREVCEVDELEAIVKLVAQGVGVALVPQAIAQQNWPVGVRAIDLGERTFHRDIGLIHPTSGHLSEPARALAQLISEIAQ</sequence>
<keyword evidence="2" id="KW-0805">Transcription regulation</keyword>
<dbReference type="SUPFAM" id="SSF53850">
    <property type="entry name" value="Periplasmic binding protein-like II"/>
    <property type="match status" value="1"/>
</dbReference>
<comment type="similarity">
    <text evidence="1">Belongs to the LysR transcriptional regulatory family.</text>
</comment>
<dbReference type="CDD" id="cd08427">
    <property type="entry name" value="PBP2_LTTR_like_2"/>
    <property type="match status" value="1"/>
</dbReference>
<dbReference type="Proteomes" id="UP000289555">
    <property type="component" value="Chromosome"/>
</dbReference>
<dbReference type="Gene3D" id="1.10.10.10">
    <property type="entry name" value="Winged helix-like DNA-binding domain superfamily/Winged helix DNA-binding domain"/>
    <property type="match status" value="1"/>
</dbReference>
<dbReference type="PRINTS" id="PR00039">
    <property type="entry name" value="HTHLYSR"/>
</dbReference>
<dbReference type="InterPro" id="IPR000847">
    <property type="entry name" value="LysR_HTH_N"/>
</dbReference>
<dbReference type="SUPFAM" id="SSF46785">
    <property type="entry name" value="Winged helix' DNA-binding domain"/>
    <property type="match status" value="1"/>
</dbReference>
<dbReference type="InterPro" id="IPR036388">
    <property type="entry name" value="WH-like_DNA-bd_sf"/>
</dbReference>
<dbReference type="PANTHER" id="PTHR30126">
    <property type="entry name" value="HTH-TYPE TRANSCRIPTIONAL REGULATOR"/>
    <property type="match status" value="1"/>
</dbReference>
<evidence type="ECO:0000259" key="5">
    <source>
        <dbReference type="PROSITE" id="PS50931"/>
    </source>
</evidence>
<evidence type="ECO:0000313" key="6">
    <source>
        <dbReference type="EMBL" id="BBI52400.1"/>
    </source>
</evidence>
<dbReference type="PANTHER" id="PTHR30126:SF94">
    <property type="entry name" value="LYSR FAMILY TRANSCRIPTIONAL REGULATOR"/>
    <property type="match status" value="1"/>
</dbReference>
<keyword evidence="7" id="KW-1185">Reference proteome</keyword>
<dbReference type="Gene3D" id="3.40.190.290">
    <property type="match status" value="1"/>
</dbReference>
<dbReference type="PROSITE" id="PS50931">
    <property type="entry name" value="HTH_LYSR"/>
    <property type="match status" value="1"/>
</dbReference>
<proteinExistence type="inferred from homology"/>
<name>A0ABN5X5L7_9GAMM</name>
<reference evidence="7" key="1">
    <citation type="journal article" date="2019" name="Microbiol. Resour. Announc.">
        <title>Complete Genome Sequence of Halomonas olivaria, a Moderately Halophilic Bacterium Isolated from Olive Processing Effluents, Obtained by Nanopore Sequencing.</title>
        <authorList>
            <person name="Nagata S."/>
            <person name="Ii K.M."/>
            <person name="Tsukimi T."/>
            <person name="Miura M.C."/>
            <person name="Galipon J."/>
            <person name="Arakawa K."/>
        </authorList>
    </citation>
    <scope>NUCLEOTIDE SEQUENCE [LARGE SCALE GENOMIC DNA]</scope>
    <source>
        <strain evidence="7">TYRC17</strain>
    </source>
</reference>
<feature type="domain" description="HTH lysR-type" evidence="5">
    <location>
        <begin position="1"/>
        <end position="57"/>
    </location>
</feature>
<protein>
    <submittedName>
        <fullName evidence="6">LysR family transcriptional regulator</fullName>
    </submittedName>
</protein>
<keyword evidence="4" id="KW-0804">Transcription</keyword>
<evidence type="ECO:0000256" key="1">
    <source>
        <dbReference type="ARBA" id="ARBA00009437"/>
    </source>
</evidence>
<organism evidence="6 7">
    <name type="scientific">Vreelandella olivaria</name>
    <dbReference type="NCBI Taxonomy" id="390919"/>
    <lineage>
        <taxon>Bacteria</taxon>
        <taxon>Pseudomonadati</taxon>
        <taxon>Pseudomonadota</taxon>
        <taxon>Gammaproteobacteria</taxon>
        <taxon>Oceanospirillales</taxon>
        <taxon>Halomonadaceae</taxon>
        <taxon>Vreelandella</taxon>
    </lineage>
</organism>
<dbReference type="Pfam" id="PF03466">
    <property type="entry name" value="LysR_substrate"/>
    <property type="match status" value="1"/>
</dbReference>
<keyword evidence="3" id="KW-0238">DNA-binding</keyword>
<dbReference type="EMBL" id="AP019416">
    <property type="protein sequence ID" value="BBI52400.1"/>
    <property type="molecule type" value="Genomic_DNA"/>
</dbReference>
<dbReference type="InterPro" id="IPR036390">
    <property type="entry name" value="WH_DNA-bd_sf"/>
</dbReference>
<gene>
    <name evidence="6" type="ORF">HORIV_48210</name>
</gene>